<keyword evidence="3" id="KW-1185">Reference proteome</keyword>
<dbReference type="PANTHER" id="PTHR34980:SF2">
    <property type="entry name" value="INNER MEMBRANE PROTEIN YHAH-RELATED"/>
    <property type="match status" value="1"/>
</dbReference>
<accession>A0ABN2PU83</accession>
<feature type="transmembrane region" description="Helical" evidence="1">
    <location>
        <begin position="51"/>
        <end position="78"/>
    </location>
</feature>
<dbReference type="EMBL" id="BAAAOF010000004">
    <property type="protein sequence ID" value="GAA1929586.1"/>
    <property type="molecule type" value="Genomic_DNA"/>
</dbReference>
<dbReference type="PANTHER" id="PTHR34980">
    <property type="entry name" value="INNER MEMBRANE PROTEIN-RELATED-RELATED"/>
    <property type="match status" value="1"/>
</dbReference>
<reference evidence="2 3" key="1">
    <citation type="journal article" date="2019" name="Int. J. Syst. Evol. Microbiol.">
        <title>The Global Catalogue of Microorganisms (GCM) 10K type strain sequencing project: providing services to taxonomists for standard genome sequencing and annotation.</title>
        <authorList>
            <consortium name="The Broad Institute Genomics Platform"/>
            <consortium name="The Broad Institute Genome Sequencing Center for Infectious Disease"/>
            <person name="Wu L."/>
            <person name="Ma J."/>
        </authorList>
    </citation>
    <scope>NUCLEOTIDE SEQUENCE [LARGE SCALE GENOMIC DNA]</scope>
    <source>
        <strain evidence="2 3">JCM 14900</strain>
    </source>
</reference>
<proteinExistence type="predicted"/>
<name>A0ABN2PU83_9MICO</name>
<keyword evidence="1" id="KW-0812">Transmembrane</keyword>
<comment type="caution">
    <text evidence="2">The sequence shown here is derived from an EMBL/GenBank/DDBJ whole genome shotgun (WGS) entry which is preliminary data.</text>
</comment>
<evidence type="ECO:0000313" key="2">
    <source>
        <dbReference type="EMBL" id="GAA1929586.1"/>
    </source>
</evidence>
<keyword evidence="1" id="KW-0472">Membrane</keyword>
<protein>
    <recommendedName>
        <fullName evidence="4">DUF805 domain-containing protein</fullName>
    </recommendedName>
</protein>
<evidence type="ECO:0000256" key="1">
    <source>
        <dbReference type="SAM" id="Phobius"/>
    </source>
</evidence>
<dbReference type="RefSeq" id="WP_248148428.1">
    <property type="nucleotide sequence ID" value="NZ_BAAAOF010000004.1"/>
</dbReference>
<evidence type="ECO:0008006" key="4">
    <source>
        <dbReference type="Google" id="ProtNLM"/>
    </source>
</evidence>
<sequence length="157" mass="17060">MTQPPAPQPAGVAGEPPLSQPFYGASFGQAFSRFWKKYATFTGRASRSEFWWWYLANVIVVGVLYALTAILGFSGATIDATTGTTVPGPLFVVGSSLLGLWGLAVLIPSLALAWRRLHDTNRSGGFWFLGLIPFVGWIILLVFYVSDSNPQGARFDV</sequence>
<feature type="transmembrane region" description="Helical" evidence="1">
    <location>
        <begin position="126"/>
        <end position="145"/>
    </location>
</feature>
<keyword evidence="1" id="KW-1133">Transmembrane helix</keyword>
<organism evidence="2 3">
    <name type="scientific">Microbacterium aoyamense</name>
    <dbReference type="NCBI Taxonomy" id="344166"/>
    <lineage>
        <taxon>Bacteria</taxon>
        <taxon>Bacillati</taxon>
        <taxon>Actinomycetota</taxon>
        <taxon>Actinomycetes</taxon>
        <taxon>Micrococcales</taxon>
        <taxon>Microbacteriaceae</taxon>
        <taxon>Microbacterium</taxon>
    </lineage>
</organism>
<feature type="transmembrane region" description="Helical" evidence="1">
    <location>
        <begin position="90"/>
        <end position="114"/>
    </location>
</feature>
<evidence type="ECO:0000313" key="3">
    <source>
        <dbReference type="Proteomes" id="UP001501343"/>
    </source>
</evidence>
<dbReference type="InterPro" id="IPR008523">
    <property type="entry name" value="DUF805"/>
</dbReference>
<dbReference type="Pfam" id="PF05656">
    <property type="entry name" value="DUF805"/>
    <property type="match status" value="1"/>
</dbReference>
<gene>
    <name evidence="2" type="ORF">GCM10009775_22050</name>
</gene>
<dbReference type="Proteomes" id="UP001501343">
    <property type="component" value="Unassembled WGS sequence"/>
</dbReference>